<name>A0A7W9M5I7_9PSEU</name>
<organism evidence="3 4">
    <name type="scientific">Saccharothrix ecbatanensis</name>
    <dbReference type="NCBI Taxonomy" id="1105145"/>
    <lineage>
        <taxon>Bacteria</taxon>
        <taxon>Bacillati</taxon>
        <taxon>Actinomycetota</taxon>
        <taxon>Actinomycetes</taxon>
        <taxon>Pseudonocardiales</taxon>
        <taxon>Pseudonocardiaceae</taxon>
        <taxon>Saccharothrix</taxon>
    </lineage>
</organism>
<accession>A0A7W9M5I7</accession>
<proteinExistence type="predicted"/>
<protein>
    <recommendedName>
        <fullName evidence="5">DUF3558 domain-containing protein</fullName>
    </recommendedName>
</protein>
<feature type="chain" id="PRO_5038982607" description="DUF3558 domain-containing protein" evidence="2">
    <location>
        <begin position="20"/>
        <end position="161"/>
    </location>
</feature>
<keyword evidence="2" id="KW-0732">Signal</keyword>
<gene>
    <name evidence="3" type="ORF">F4560_007994</name>
</gene>
<sequence>MIRTVLAAVALLALGGCTGTPTPPPPPTAEQSPTPTATDSAGVNCEDAPEDVVGAALGLKLNHPRQTITGNVVRCSYDGGMTEVRFDTGADAASFAEGRKEHARATELPDFHDEAYRATAVTGEVVHTAVVARRGTVKITVTSNANADQAQHLITDLFARL</sequence>
<dbReference type="AlphaFoldDB" id="A0A7W9M5I7"/>
<evidence type="ECO:0008006" key="5">
    <source>
        <dbReference type="Google" id="ProtNLM"/>
    </source>
</evidence>
<evidence type="ECO:0000256" key="2">
    <source>
        <dbReference type="SAM" id="SignalP"/>
    </source>
</evidence>
<evidence type="ECO:0000313" key="3">
    <source>
        <dbReference type="EMBL" id="MBB5808226.1"/>
    </source>
</evidence>
<reference evidence="3 4" key="1">
    <citation type="submission" date="2020-08" db="EMBL/GenBank/DDBJ databases">
        <title>Sequencing the genomes of 1000 actinobacteria strains.</title>
        <authorList>
            <person name="Klenk H.-P."/>
        </authorList>
    </citation>
    <scope>NUCLEOTIDE SEQUENCE [LARGE SCALE GENOMIC DNA]</scope>
    <source>
        <strain evidence="3 4">DSM 45486</strain>
    </source>
</reference>
<comment type="caution">
    <text evidence="3">The sequence shown here is derived from an EMBL/GenBank/DDBJ whole genome shotgun (WGS) entry which is preliminary data.</text>
</comment>
<evidence type="ECO:0000313" key="4">
    <source>
        <dbReference type="Proteomes" id="UP000552097"/>
    </source>
</evidence>
<keyword evidence="4" id="KW-1185">Reference proteome</keyword>
<feature type="compositionally biased region" description="Low complexity" evidence="1">
    <location>
        <begin position="29"/>
        <end position="38"/>
    </location>
</feature>
<evidence type="ECO:0000256" key="1">
    <source>
        <dbReference type="SAM" id="MobiDB-lite"/>
    </source>
</evidence>
<dbReference type="Proteomes" id="UP000552097">
    <property type="component" value="Unassembled WGS sequence"/>
</dbReference>
<dbReference type="PROSITE" id="PS51257">
    <property type="entry name" value="PROKAR_LIPOPROTEIN"/>
    <property type="match status" value="1"/>
</dbReference>
<feature type="signal peptide" evidence="2">
    <location>
        <begin position="1"/>
        <end position="19"/>
    </location>
</feature>
<dbReference type="EMBL" id="JACHMO010000001">
    <property type="protein sequence ID" value="MBB5808226.1"/>
    <property type="molecule type" value="Genomic_DNA"/>
</dbReference>
<dbReference type="RefSeq" id="WP_184928156.1">
    <property type="nucleotide sequence ID" value="NZ_JACHMO010000001.1"/>
</dbReference>
<feature type="region of interest" description="Disordered" evidence="1">
    <location>
        <begin position="16"/>
        <end position="42"/>
    </location>
</feature>